<protein>
    <submittedName>
        <fullName evidence="1">Uncharacterized protein</fullName>
    </submittedName>
</protein>
<proteinExistence type="predicted"/>
<reference evidence="1 2" key="1">
    <citation type="journal article" date="2019" name="Commun. Biol.">
        <title>The bagworm genome reveals a unique fibroin gene that provides high tensile strength.</title>
        <authorList>
            <person name="Kono N."/>
            <person name="Nakamura H."/>
            <person name="Ohtoshi R."/>
            <person name="Tomita M."/>
            <person name="Numata K."/>
            <person name="Arakawa K."/>
        </authorList>
    </citation>
    <scope>NUCLEOTIDE SEQUENCE [LARGE SCALE GENOMIC DNA]</scope>
</reference>
<keyword evidence="2" id="KW-1185">Reference proteome</keyword>
<accession>A0A4C1SR91</accession>
<dbReference type="AlphaFoldDB" id="A0A4C1SR91"/>
<comment type="caution">
    <text evidence="1">The sequence shown here is derived from an EMBL/GenBank/DDBJ whole genome shotgun (WGS) entry which is preliminary data.</text>
</comment>
<sequence>MRFETNGGRVIDDTTELNTRAKRPSYDICQRRAHNLKINFHLFAAYPGRACSTMFRCEYGGSKHRAGNYKRSLDITKPQGLVGGESLFLGYSGSRRMAGRRNGRRANLYKCAALSPRPTGHAISQSGHGRRPEKSPIYLTCPELNVSIRAARILPPFVRGGDRRQFGDLEAVFHHGVGRTAIFISLQRSQKTQTKERRKRNCRNLADYGEQRKTNDVIGSLGATDTRPSLPVTIVHG</sequence>
<dbReference type="EMBL" id="BGZK01000011">
    <property type="protein sequence ID" value="GBP03710.1"/>
    <property type="molecule type" value="Genomic_DNA"/>
</dbReference>
<organism evidence="1 2">
    <name type="scientific">Eumeta variegata</name>
    <name type="common">Bagworm moth</name>
    <name type="synonym">Eumeta japonica</name>
    <dbReference type="NCBI Taxonomy" id="151549"/>
    <lineage>
        <taxon>Eukaryota</taxon>
        <taxon>Metazoa</taxon>
        <taxon>Ecdysozoa</taxon>
        <taxon>Arthropoda</taxon>
        <taxon>Hexapoda</taxon>
        <taxon>Insecta</taxon>
        <taxon>Pterygota</taxon>
        <taxon>Neoptera</taxon>
        <taxon>Endopterygota</taxon>
        <taxon>Lepidoptera</taxon>
        <taxon>Glossata</taxon>
        <taxon>Ditrysia</taxon>
        <taxon>Tineoidea</taxon>
        <taxon>Psychidae</taxon>
        <taxon>Oiketicinae</taxon>
        <taxon>Eumeta</taxon>
    </lineage>
</organism>
<name>A0A4C1SR91_EUMVA</name>
<evidence type="ECO:0000313" key="1">
    <source>
        <dbReference type="EMBL" id="GBP03710.1"/>
    </source>
</evidence>
<gene>
    <name evidence="1" type="ORF">EVAR_2445_1</name>
</gene>
<dbReference type="Proteomes" id="UP000299102">
    <property type="component" value="Unassembled WGS sequence"/>
</dbReference>
<evidence type="ECO:0000313" key="2">
    <source>
        <dbReference type="Proteomes" id="UP000299102"/>
    </source>
</evidence>